<organism evidence="2 3">
    <name type="scientific">Solihabitans fulvus</name>
    <dbReference type="NCBI Taxonomy" id="1892852"/>
    <lineage>
        <taxon>Bacteria</taxon>
        <taxon>Bacillati</taxon>
        <taxon>Actinomycetota</taxon>
        <taxon>Actinomycetes</taxon>
        <taxon>Pseudonocardiales</taxon>
        <taxon>Pseudonocardiaceae</taxon>
        <taxon>Solihabitans</taxon>
    </lineage>
</organism>
<dbReference type="AlphaFoldDB" id="A0A5B2XK24"/>
<dbReference type="SUPFAM" id="SSF117782">
    <property type="entry name" value="YbjQ-like"/>
    <property type="match status" value="2"/>
</dbReference>
<dbReference type="RefSeq" id="WP_149848881.1">
    <property type="nucleotide sequence ID" value="NZ_VUOB01000012.1"/>
</dbReference>
<dbReference type="PANTHER" id="PTHR34068">
    <property type="entry name" value="UPF0145 PROTEIN YBJQ"/>
    <property type="match status" value="1"/>
</dbReference>
<keyword evidence="3" id="KW-1185">Reference proteome</keyword>
<reference evidence="2 3" key="1">
    <citation type="submission" date="2019-09" db="EMBL/GenBank/DDBJ databases">
        <title>Goodfellowia gen. nov., a new genus of the Pseudonocardineae related to Actinoalloteichus, containing Goodfellowia coeruleoviolacea gen. nov., comb. nov. gen. nov., comb. nov.</title>
        <authorList>
            <person name="Labeda D."/>
        </authorList>
    </citation>
    <scope>NUCLEOTIDE SEQUENCE [LARGE SCALE GENOMIC DNA]</scope>
    <source>
        <strain evidence="2 3">AN110305</strain>
    </source>
</reference>
<comment type="similarity">
    <text evidence="1">Belongs to the UPF0145 family.</text>
</comment>
<proteinExistence type="inferred from homology"/>
<sequence>MTSSDDRTPEQFERASIQELAAGRLPLRAQRRLATMRADQAFTSNLTVAEHHAIRSVGFSPVGQVLGSSVYQTGYFGQWDCGYRDSPVEAGSIRQAFYEARVRAVERMRQECAGLGGDGVIAVRLTTGSFGDGSERSEDVLEFRAIGTAVRADGGVRPPQPFLSDLTGQDFAKLMSSGWVPCGLVLGLGVVIRHDDYRTQAQARSWRNVEMDGYTSLVHAARRLARDRLRADCVGLGGGGVVVRTMNLRVDELRCVRGRNEQRDHLVEALAIGTAITPFRHAGGNVPHPPLPIMRLD</sequence>
<dbReference type="InterPro" id="IPR035439">
    <property type="entry name" value="UPF0145_dom_sf"/>
</dbReference>
<dbReference type="OrthoDB" id="3289343at2"/>
<dbReference type="InterPro" id="IPR002765">
    <property type="entry name" value="UPF0145_YbjQ-like"/>
</dbReference>
<comment type="caution">
    <text evidence="2">The sequence shown here is derived from an EMBL/GenBank/DDBJ whole genome shotgun (WGS) entry which is preliminary data.</text>
</comment>
<dbReference type="Proteomes" id="UP000323454">
    <property type="component" value="Unassembled WGS sequence"/>
</dbReference>
<protein>
    <submittedName>
        <fullName evidence="2">Heavy metal-binding domain-containing protein</fullName>
    </submittedName>
</protein>
<dbReference type="EMBL" id="VUOB01000012">
    <property type="protein sequence ID" value="KAA2264218.1"/>
    <property type="molecule type" value="Genomic_DNA"/>
</dbReference>
<name>A0A5B2XK24_9PSEU</name>
<gene>
    <name evidence="2" type="ORF">F0L68_08240</name>
</gene>
<accession>A0A5B2XK24</accession>
<reference evidence="2 3" key="2">
    <citation type="submission" date="2019-09" db="EMBL/GenBank/DDBJ databases">
        <authorList>
            <person name="Jin C."/>
        </authorList>
    </citation>
    <scope>NUCLEOTIDE SEQUENCE [LARGE SCALE GENOMIC DNA]</scope>
    <source>
        <strain evidence="2 3">AN110305</strain>
    </source>
</reference>
<evidence type="ECO:0000313" key="2">
    <source>
        <dbReference type="EMBL" id="KAA2264218.1"/>
    </source>
</evidence>
<evidence type="ECO:0000256" key="1">
    <source>
        <dbReference type="ARBA" id="ARBA00010751"/>
    </source>
</evidence>
<evidence type="ECO:0000313" key="3">
    <source>
        <dbReference type="Proteomes" id="UP000323454"/>
    </source>
</evidence>
<dbReference type="Pfam" id="PF01906">
    <property type="entry name" value="YbjQ_1"/>
    <property type="match status" value="1"/>
</dbReference>
<dbReference type="Gene3D" id="3.30.110.70">
    <property type="entry name" value="Hypothetical protein apc22750. Chain B"/>
    <property type="match status" value="2"/>
</dbReference>
<dbReference type="PANTHER" id="PTHR34068:SF2">
    <property type="entry name" value="UPF0145 PROTEIN SCO3412"/>
    <property type="match status" value="1"/>
</dbReference>